<evidence type="ECO:0000256" key="1">
    <source>
        <dbReference type="SAM" id="Phobius"/>
    </source>
</evidence>
<name>A0ABQ8UYR1_9EUKA</name>
<keyword evidence="1" id="KW-1133">Transmembrane helix</keyword>
<dbReference type="EMBL" id="JAPMOS010000002">
    <property type="protein sequence ID" value="KAJ4462529.1"/>
    <property type="molecule type" value="Genomic_DNA"/>
</dbReference>
<organism evidence="2 3">
    <name type="scientific">Paratrimastix pyriformis</name>
    <dbReference type="NCBI Taxonomy" id="342808"/>
    <lineage>
        <taxon>Eukaryota</taxon>
        <taxon>Metamonada</taxon>
        <taxon>Preaxostyla</taxon>
        <taxon>Paratrimastigidae</taxon>
        <taxon>Paratrimastix</taxon>
    </lineage>
</organism>
<comment type="caution">
    <text evidence="2">The sequence shown here is derived from an EMBL/GenBank/DDBJ whole genome shotgun (WGS) entry which is preliminary data.</text>
</comment>
<feature type="transmembrane region" description="Helical" evidence="1">
    <location>
        <begin position="157"/>
        <end position="190"/>
    </location>
</feature>
<dbReference type="Proteomes" id="UP001141327">
    <property type="component" value="Unassembled WGS sequence"/>
</dbReference>
<proteinExistence type="predicted"/>
<reference evidence="2" key="1">
    <citation type="journal article" date="2022" name="bioRxiv">
        <title>Genomics of Preaxostyla Flagellates Illuminates Evolutionary Transitions and the Path Towards Mitochondrial Loss.</title>
        <authorList>
            <person name="Novak L.V.F."/>
            <person name="Treitli S.C."/>
            <person name="Pyrih J."/>
            <person name="Halakuc P."/>
            <person name="Pipaliya S.V."/>
            <person name="Vacek V."/>
            <person name="Brzon O."/>
            <person name="Soukal P."/>
            <person name="Eme L."/>
            <person name="Dacks J.B."/>
            <person name="Karnkowska A."/>
            <person name="Elias M."/>
            <person name="Hampl V."/>
        </authorList>
    </citation>
    <scope>NUCLEOTIDE SEQUENCE</scope>
    <source>
        <strain evidence="2">RCP-MX</strain>
    </source>
</reference>
<feature type="transmembrane region" description="Helical" evidence="1">
    <location>
        <begin position="202"/>
        <end position="221"/>
    </location>
</feature>
<evidence type="ECO:0000313" key="2">
    <source>
        <dbReference type="EMBL" id="KAJ4462529.1"/>
    </source>
</evidence>
<sequence length="306" mass="34771">MLIAEKEAENAKREDFELLMRKIQLLEQQIAQICGYHLPPPLNCWLGRRWIDFHAVIVGTATLTAQWIESRLSARWRRLARIWTMVAAVPTLLIFLLTRAVILTLPTLALGAFWGFPEPLTLVQSTRHRAWLKPVIHLIRNLWGVTPFMPPQGPALIAAAVSQYLCVGLALLLVNLVSFLPGFIISLIDWRCRGGEYFRDHFELAWSLSPIGHALLSSRVLSVIPLELAGFDPAALRWRTFIWAVVSALWLYIYCFMQYLLICCLPWHLPILRRRILLPLVANIIPALVALGPCRAESFLLLPSCS</sequence>
<feature type="transmembrane region" description="Helical" evidence="1">
    <location>
        <begin position="80"/>
        <end position="102"/>
    </location>
</feature>
<feature type="transmembrane region" description="Helical" evidence="1">
    <location>
        <begin position="241"/>
        <end position="264"/>
    </location>
</feature>
<gene>
    <name evidence="2" type="ORF">PAPYR_501</name>
</gene>
<accession>A0ABQ8UYR1</accession>
<keyword evidence="1" id="KW-0812">Transmembrane</keyword>
<keyword evidence="1" id="KW-0472">Membrane</keyword>
<keyword evidence="3" id="KW-1185">Reference proteome</keyword>
<protein>
    <submittedName>
        <fullName evidence="2">Uncharacterized protein</fullName>
    </submittedName>
</protein>
<feature type="transmembrane region" description="Helical" evidence="1">
    <location>
        <begin position="276"/>
        <end position="293"/>
    </location>
</feature>
<evidence type="ECO:0000313" key="3">
    <source>
        <dbReference type="Proteomes" id="UP001141327"/>
    </source>
</evidence>